<protein>
    <recommendedName>
        <fullName evidence="2">DUF6532 domain-containing protein</fullName>
    </recommendedName>
</protein>
<accession>A0A4S8KS83</accession>
<dbReference type="Proteomes" id="UP000297245">
    <property type="component" value="Unassembled WGS sequence"/>
</dbReference>
<reference evidence="3 4" key="1">
    <citation type="journal article" date="2019" name="Nat. Ecol. Evol.">
        <title>Megaphylogeny resolves global patterns of mushroom evolution.</title>
        <authorList>
            <person name="Varga T."/>
            <person name="Krizsan K."/>
            <person name="Foldi C."/>
            <person name="Dima B."/>
            <person name="Sanchez-Garcia M."/>
            <person name="Sanchez-Ramirez S."/>
            <person name="Szollosi G.J."/>
            <person name="Szarkandi J.G."/>
            <person name="Papp V."/>
            <person name="Albert L."/>
            <person name="Andreopoulos W."/>
            <person name="Angelini C."/>
            <person name="Antonin V."/>
            <person name="Barry K.W."/>
            <person name="Bougher N.L."/>
            <person name="Buchanan P."/>
            <person name="Buyck B."/>
            <person name="Bense V."/>
            <person name="Catcheside P."/>
            <person name="Chovatia M."/>
            <person name="Cooper J."/>
            <person name="Damon W."/>
            <person name="Desjardin D."/>
            <person name="Finy P."/>
            <person name="Geml J."/>
            <person name="Haridas S."/>
            <person name="Hughes K."/>
            <person name="Justo A."/>
            <person name="Karasinski D."/>
            <person name="Kautmanova I."/>
            <person name="Kiss B."/>
            <person name="Kocsube S."/>
            <person name="Kotiranta H."/>
            <person name="LaButti K.M."/>
            <person name="Lechner B.E."/>
            <person name="Liimatainen K."/>
            <person name="Lipzen A."/>
            <person name="Lukacs Z."/>
            <person name="Mihaltcheva S."/>
            <person name="Morgado L.N."/>
            <person name="Niskanen T."/>
            <person name="Noordeloos M.E."/>
            <person name="Ohm R.A."/>
            <person name="Ortiz-Santana B."/>
            <person name="Ovrebo C."/>
            <person name="Racz N."/>
            <person name="Riley R."/>
            <person name="Savchenko A."/>
            <person name="Shiryaev A."/>
            <person name="Soop K."/>
            <person name="Spirin V."/>
            <person name="Szebenyi C."/>
            <person name="Tomsovsky M."/>
            <person name="Tulloss R.E."/>
            <person name="Uehling J."/>
            <person name="Grigoriev I.V."/>
            <person name="Vagvolgyi C."/>
            <person name="Papp T."/>
            <person name="Martin F.M."/>
            <person name="Miettinen O."/>
            <person name="Hibbett D.S."/>
            <person name="Nagy L.G."/>
        </authorList>
    </citation>
    <scope>NUCLEOTIDE SEQUENCE [LARGE SCALE GENOMIC DNA]</scope>
    <source>
        <strain evidence="3 4">CBS 962.96</strain>
    </source>
</reference>
<feature type="compositionally biased region" description="Polar residues" evidence="1">
    <location>
        <begin position="22"/>
        <end position="32"/>
    </location>
</feature>
<dbReference type="EMBL" id="ML180173">
    <property type="protein sequence ID" value="THU78560.1"/>
    <property type="molecule type" value="Genomic_DNA"/>
</dbReference>
<feature type="domain" description="DUF6532" evidence="2">
    <location>
        <begin position="115"/>
        <end position="317"/>
    </location>
</feature>
<evidence type="ECO:0000313" key="4">
    <source>
        <dbReference type="Proteomes" id="UP000297245"/>
    </source>
</evidence>
<dbReference type="AlphaFoldDB" id="A0A4S8KS83"/>
<evidence type="ECO:0000259" key="2">
    <source>
        <dbReference type="Pfam" id="PF20149"/>
    </source>
</evidence>
<dbReference type="Pfam" id="PF20149">
    <property type="entry name" value="DUF6532"/>
    <property type="match status" value="1"/>
</dbReference>
<proteinExistence type="predicted"/>
<sequence>MNENDSDDEPEGPGVNRAKLTIQDTKYNSERPTLQVPKKNLDKTSKKNTQRTAGPPNRNTTMNMSASHPAQSDPRNNGWDTTTFMTYPASGKRYIKKENQPPILAKVMKESISIAIGLFLFRNAFPTPEEAHTMVDLSLTTACTKLKQPHVLNRIQQEEEYRDFLIAYIMGRVSSMRGDVKKIAIAVVPGLYEFVKLAPNDRAMLVKGLVDRQAYIFPLNNPMQPTSWRSSEPYRHPAILEVIKQSFFQGSKSYGKQYDINFTSSSENDDAKEIPMAMLALASVAVFAALREWLGGERASEDFSGSLMTDEYQYLIDICNKKIIGARGRGREKYHNLTARLYREVNSNRGSMSASSELPEIDVDGME</sequence>
<evidence type="ECO:0000313" key="3">
    <source>
        <dbReference type="EMBL" id="THU78560.1"/>
    </source>
</evidence>
<feature type="compositionally biased region" description="Polar residues" evidence="1">
    <location>
        <begin position="57"/>
        <end position="79"/>
    </location>
</feature>
<feature type="compositionally biased region" description="Acidic residues" evidence="1">
    <location>
        <begin position="1"/>
        <end position="11"/>
    </location>
</feature>
<dbReference type="InterPro" id="IPR045341">
    <property type="entry name" value="DUF6532"/>
</dbReference>
<keyword evidence="4" id="KW-1185">Reference proteome</keyword>
<gene>
    <name evidence="3" type="ORF">K435DRAFT_973484</name>
</gene>
<feature type="region of interest" description="Disordered" evidence="1">
    <location>
        <begin position="1"/>
        <end position="79"/>
    </location>
</feature>
<organism evidence="3 4">
    <name type="scientific">Dendrothele bispora (strain CBS 962.96)</name>
    <dbReference type="NCBI Taxonomy" id="1314807"/>
    <lineage>
        <taxon>Eukaryota</taxon>
        <taxon>Fungi</taxon>
        <taxon>Dikarya</taxon>
        <taxon>Basidiomycota</taxon>
        <taxon>Agaricomycotina</taxon>
        <taxon>Agaricomycetes</taxon>
        <taxon>Agaricomycetidae</taxon>
        <taxon>Agaricales</taxon>
        <taxon>Agaricales incertae sedis</taxon>
        <taxon>Dendrothele</taxon>
    </lineage>
</organism>
<dbReference type="OrthoDB" id="3225557at2759"/>
<name>A0A4S8KS83_DENBC</name>
<evidence type="ECO:0000256" key="1">
    <source>
        <dbReference type="SAM" id="MobiDB-lite"/>
    </source>
</evidence>